<dbReference type="GO" id="GO:0000160">
    <property type="term" value="P:phosphorelay signal transduction system"/>
    <property type="evidence" value="ECO:0007669"/>
    <property type="project" value="InterPro"/>
</dbReference>
<dbReference type="InterPro" id="IPR001789">
    <property type="entry name" value="Sig_transdc_resp-reg_receiver"/>
</dbReference>
<evidence type="ECO:0000256" key="3">
    <source>
        <dbReference type="ARBA" id="ARBA00023125"/>
    </source>
</evidence>
<dbReference type="GO" id="GO:0006355">
    <property type="term" value="P:regulation of DNA-templated transcription"/>
    <property type="evidence" value="ECO:0007669"/>
    <property type="project" value="InterPro"/>
</dbReference>
<name>A0A1G5D0F2_9FLAO</name>
<dbReference type="SMART" id="SM00421">
    <property type="entry name" value="HTH_LUXR"/>
    <property type="match status" value="1"/>
</dbReference>
<keyword evidence="1 5" id="KW-0597">Phosphoprotein</keyword>
<keyword evidence="4" id="KW-0804">Transcription</keyword>
<gene>
    <name evidence="8" type="ORF">SAMN02927903_00697</name>
</gene>
<dbReference type="InterPro" id="IPR000792">
    <property type="entry name" value="Tscrpt_reg_LuxR_C"/>
</dbReference>
<evidence type="ECO:0000313" key="9">
    <source>
        <dbReference type="Proteomes" id="UP000199354"/>
    </source>
</evidence>
<evidence type="ECO:0000256" key="1">
    <source>
        <dbReference type="ARBA" id="ARBA00022553"/>
    </source>
</evidence>
<proteinExistence type="predicted"/>
<dbReference type="EMBL" id="FMVF01000003">
    <property type="protein sequence ID" value="SCY07998.1"/>
    <property type="molecule type" value="Genomic_DNA"/>
</dbReference>
<feature type="domain" description="Response regulatory" evidence="7">
    <location>
        <begin position="5"/>
        <end position="122"/>
    </location>
</feature>
<dbReference type="SUPFAM" id="SSF52172">
    <property type="entry name" value="CheY-like"/>
    <property type="match status" value="1"/>
</dbReference>
<sequence>MEKINIGIIDDHQIVRHGLKELLHKISAFKVTHEFESGPEFLAALPIDEQPDLFILDYSMPEMTGVEVLQALEKLDREYKVLLLTQHFDEQIIDAAYHHGARGFLHKNCTAHDLRFAIDNIVKIGYNNVSEILKRMRDYQEPATKNKNDIQLTARELEFLKLVCDERELTYEQMADIMGLSVKSIEAYRTALFDRYNIKSKVGLVLFSFKHRITAPFV</sequence>
<organism evidence="8 9">
    <name type="scientific">Flavobacterium caeni</name>
    <dbReference type="NCBI Taxonomy" id="490189"/>
    <lineage>
        <taxon>Bacteria</taxon>
        <taxon>Pseudomonadati</taxon>
        <taxon>Bacteroidota</taxon>
        <taxon>Flavobacteriia</taxon>
        <taxon>Flavobacteriales</taxon>
        <taxon>Flavobacteriaceae</taxon>
        <taxon>Flavobacterium</taxon>
    </lineage>
</organism>
<dbReference type="SUPFAM" id="SSF46894">
    <property type="entry name" value="C-terminal effector domain of the bipartite response regulators"/>
    <property type="match status" value="1"/>
</dbReference>
<accession>A0A1G5D0F2</accession>
<dbReference type="CDD" id="cd17535">
    <property type="entry name" value="REC_NarL-like"/>
    <property type="match status" value="1"/>
</dbReference>
<reference evidence="8 9" key="1">
    <citation type="submission" date="2016-10" db="EMBL/GenBank/DDBJ databases">
        <authorList>
            <person name="de Groot N.N."/>
        </authorList>
    </citation>
    <scope>NUCLEOTIDE SEQUENCE [LARGE SCALE GENOMIC DNA]</scope>
    <source>
        <strain evidence="8 9">CGMCC 1.7031</strain>
    </source>
</reference>
<evidence type="ECO:0000256" key="5">
    <source>
        <dbReference type="PROSITE-ProRule" id="PRU00169"/>
    </source>
</evidence>
<keyword evidence="9" id="KW-1185">Reference proteome</keyword>
<dbReference type="Pfam" id="PF00196">
    <property type="entry name" value="GerE"/>
    <property type="match status" value="1"/>
</dbReference>
<dbReference type="InterPro" id="IPR011006">
    <property type="entry name" value="CheY-like_superfamily"/>
</dbReference>
<dbReference type="PROSITE" id="PS50043">
    <property type="entry name" value="HTH_LUXR_2"/>
    <property type="match status" value="1"/>
</dbReference>
<dbReference type="STRING" id="490189.SAMN02927903_00697"/>
<dbReference type="AlphaFoldDB" id="A0A1G5D0F2"/>
<dbReference type="PROSITE" id="PS50110">
    <property type="entry name" value="RESPONSE_REGULATORY"/>
    <property type="match status" value="1"/>
</dbReference>
<dbReference type="Gene3D" id="3.40.50.2300">
    <property type="match status" value="1"/>
</dbReference>
<dbReference type="InterPro" id="IPR036388">
    <property type="entry name" value="WH-like_DNA-bd_sf"/>
</dbReference>
<dbReference type="RefSeq" id="WP_091140926.1">
    <property type="nucleotide sequence ID" value="NZ_FMVF01000003.1"/>
</dbReference>
<feature type="domain" description="HTH luxR-type" evidence="6">
    <location>
        <begin position="145"/>
        <end position="212"/>
    </location>
</feature>
<feature type="modified residue" description="4-aspartylphosphate" evidence="5">
    <location>
        <position position="57"/>
    </location>
</feature>
<evidence type="ECO:0000256" key="4">
    <source>
        <dbReference type="ARBA" id="ARBA00023163"/>
    </source>
</evidence>
<dbReference type="SMART" id="SM00448">
    <property type="entry name" value="REC"/>
    <property type="match status" value="1"/>
</dbReference>
<dbReference type="InterPro" id="IPR016032">
    <property type="entry name" value="Sig_transdc_resp-reg_C-effctor"/>
</dbReference>
<dbReference type="PANTHER" id="PTHR43214">
    <property type="entry name" value="TWO-COMPONENT RESPONSE REGULATOR"/>
    <property type="match status" value="1"/>
</dbReference>
<evidence type="ECO:0000313" key="8">
    <source>
        <dbReference type="EMBL" id="SCY07998.1"/>
    </source>
</evidence>
<dbReference type="GO" id="GO:0003677">
    <property type="term" value="F:DNA binding"/>
    <property type="evidence" value="ECO:0007669"/>
    <property type="project" value="UniProtKB-KW"/>
</dbReference>
<keyword evidence="2" id="KW-0805">Transcription regulation</keyword>
<dbReference type="Gene3D" id="1.10.10.10">
    <property type="entry name" value="Winged helix-like DNA-binding domain superfamily/Winged helix DNA-binding domain"/>
    <property type="match status" value="1"/>
</dbReference>
<dbReference type="Proteomes" id="UP000199354">
    <property type="component" value="Unassembled WGS sequence"/>
</dbReference>
<evidence type="ECO:0000259" key="7">
    <source>
        <dbReference type="PROSITE" id="PS50110"/>
    </source>
</evidence>
<protein>
    <submittedName>
        <fullName evidence="8">Two component transcriptional regulator, LuxR family</fullName>
    </submittedName>
</protein>
<dbReference type="OrthoDB" id="1013073at2"/>
<evidence type="ECO:0000259" key="6">
    <source>
        <dbReference type="PROSITE" id="PS50043"/>
    </source>
</evidence>
<dbReference type="InterPro" id="IPR039420">
    <property type="entry name" value="WalR-like"/>
</dbReference>
<dbReference type="PANTHER" id="PTHR43214:SF41">
    <property type="entry name" value="NITRATE_NITRITE RESPONSE REGULATOR PROTEIN NARP"/>
    <property type="match status" value="1"/>
</dbReference>
<evidence type="ECO:0000256" key="2">
    <source>
        <dbReference type="ARBA" id="ARBA00023015"/>
    </source>
</evidence>
<keyword evidence="3" id="KW-0238">DNA-binding</keyword>
<dbReference type="Pfam" id="PF00072">
    <property type="entry name" value="Response_reg"/>
    <property type="match status" value="1"/>
</dbReference>
<dbReference type="InterPro" id="IPR058245">
    <property type="entry name" value="NreC/VraR/RcsB-like_REC"/>
</dbReference>